<protein>
    <submittedName>
        <fullName evidence="2">Uncharacterized protein</fullName>
    </submittedName>
</protein>
<reference evidence="3" key="1">
    <citation type="submission" date="2017-06" db="EMBL/GenBank/DDBJ databases">
        <title>Genome analysis of Fimbriiglobus ruber SP5, the first member of the order Planctomycetales with confirmed chitinolytic capability.</title>
        <authorList>
            <person name="Ravin N.V."/>
            <person name="Rakitin A.L."/>
            <person name="Ivanova A.A."/>
            <person name="Beletsky A.V."/>
            <person name="Kulichevskaya I.S."/>
            <person name="Mardanov A.V."/>
            <person name="Dedysh S.N."/>
        </authorList>
    </citation>
    <scope>NUCLEOTIDE SEQUENCE [LARGE SCALE GENOMIC DNA]</scope>
    <source>
        <strain evidence="3">SP5</strain>
    </source>
</reference>
<name>A0A225DC14_9BACT</name>
<organism evidence="2 3">
    <name type="scientific">Fimbriiglobus ruber</name>
    <dbReference type="NCBI Taxonomy" id="1908690"/>
    <lineage>
        <taxon>Bacteria</taxon>
        <taxon>Pseudomonadati</taxon>
        <taxon>Planctomycetota</taxon>
        <taxon>Planctomycetia</taxon>
        <taxon>Gemmatales</taxon>
        <taxon>Gemmataceae</taxon>
        <taxon>Fimbriiglobus</taxon>
    </lineage>
</organism>
<evidence type="ECO:0000313" key="2">
    <source>
        <dbReference type="EMBL" id="OWK36068.1"/>
    </source>
</evidence>
<keyword evidence="1" id="KW-1133">Transmembrane helix</keyword>
<evidence type="ECO:0000313" key="3">
    <source>
        <dbReference type="Proteomes" id="UP000214646"/>
    </source>
</evidence>
<accession>A0A225DC14</accession>
<comment type="caution">
    <text evidence="2">The sequence shown here is derived from an EMBL/GenBank/DDBJ whole genome shotgun (WGS) entry which is preliminary data.</text>
</comment>
<sequence>MNSTMKYVVLIGLIMVVVFGVTIISINVETPGLDIPVDSKDTVSGVPLSFSMTAMVFDPAPPEDKWPQKYFQGFYEIKDEQVPIPFWFQNRNSVPVRLSVTGRSCTACTRARVGIVPAEALRTFKKQAAMAALVQGALPVPDLATVLPAVALFDSMKFQELEFDQPGSGVDIPAADADGAPTLGVFQMMVKVNIIGPKPLHAMTGMRVGNGPPTPLQFDTVVLGVQPCLVHPKSVPLGELPEGAAEKTGTVVCWSATRGFEDFPPPTATAGGKDPFIHLGAPVKMTDVELSRFDAELGRDGQHVRAISGYTIPYTVYRRLPDAVTVPPGTPREPDIGPFERFIDVAGVGNQAYRVPVTATVTGLVNLTDGKQVDFEKSFATAYGASIEKTLASSRTDLALEVLADETTPRYLKATLSEPRVEAGRKLWTLKVTVPPNACSGPLPPDSAVVLRGKTGGEVQKVRVGVKGAGR</sequence>
<dbReference type="AlphaFoldDB" id="A0A225DC14"/>
<evidence type="ECO:0000256" key="1">
    <source>
        <dbReference type="SAM" id="Phobius"/>
    </source>
</evidence>
<dbReference type="RefSeq" id="WP_088259136.1">
    <property type="nucleotide sequence ID" value="NZ_NIDE01000017.1"/>
</dbReference>
<proteinExistence type="predicted"/>
<feature type="transmembrane region" description="Helical" evidence="1">
    <location>
        <begin position="7"/>
        <end position="26"/>
    </location>
</feature>
<keyword evidence="3" id="KW-1185">Reference proteome</keyword>
<gene>
    <name evidence="2" type="ORF">FRUB_08631</name>
</gene>
<dbReference type="Proteomes" id="UP000214646">
    <property type="component" value="Unassembled WGS sequence"/>
</dbReference>
<keyword evidence="1" id="KW-0812">Transmembrane</keyword>
<dbReference type="EMBL" id="NIDE01000017">
    <property type="protein sequence ID" value="OWK36068.1"/>
    <property type="molecule type" value="Genomic_DNA"/>
</dbReference>
<keyword evidence="1" id="KW-0472">Membrane</keyword>